<keyword evidence="2" id="KW-1185">Reference proteome</keyword>
<reference evidence="2" key="1">
    <citation type="submission" date="2016-06" db="EMBL/GenBank/DDBJ databases">
        <title>Parallel loss of symbiosis genes in relatives of nitrogen-fixing non-legume Parasponia.</title>
        <authorList>
            <person name="Van Velzen R."/>
            <person name="Holmer R."/>
            <person name="Bu F."/>
            <person name="Rutten L."/>
            <person name="Van Zeijl A."/>
            <person name="Liu W."/>
            <person name="Santuari L."/>
            <person name="Cao Q."/>
            <person name="Sharma T."/>
            <person name="Shen D."/>
            <person name="Roswanjaya Y."/>
            <person name="Wardhani T."/>
            <person name="Kalhor M.S."/>
            <person name="Jansen J."/>
            <person name="Van den Hoogen J."/>
            <person name="Gungor B."/>
            <person name="Hartog M."/>
            <person name="Hontelez J."/>
            <person name="Verver J."/>
            <person name="Yang W.-C."/>
            <person name="Schijlen E."/>
            <person name="Repin R."/>
            <person name="Schilthuizen M."/>
            <person name="Schranz E."/>
            <person name="Heidstra R."/>
            <person name="Miyata K."/>
            <person name="Fedorova E."/>
            <person name="Kohlen W."/>
            <person name="Bisseling T."/>
            <person name="Smit S."/>
            <person name="Geurts R."/>
        </authorList>
    </citation>
    <scope>NUCLEOTIDE SEQUENCE [LARGE SCALE GENOMIC DNA]</scope>
    <source>
        <strain evidence="2">cv. WU1-14</strain>
    </source>
</reference>
<protein>
    <submittedName>
        <fullName evidence="1">Uncharacterized protein</fullName>
    </submittedName>
</protein>
<evidence type="ECO:0000313" key="2">
    <source>
        <dbReference type="Proteomes" id="UP000237105"/>
    </source>
</evidence>
<organism evidence="1 2">
    <name type="scientific">Parasponia andersonii</name>
    <name type="common">Sponia andersonii</name>
    <dbReference type="NCBI Taxonomy" id="3476"/>
    <lineage>
        <taxon>Eukaryota</taxon>
        <taxon>Viridiplantae</taxon>
        <taxon>Streptophyta</taxon>
        <taxon>Embryophyta</taxon>
        <taxon>Tracheophyta</taxon>
        <taxon>Spermatophyta</taxon>
        <taxon>Magnoliopsida</taxon>
        <taxon>eudicotyledons</taxon>
        <taxon>Gunneridae</taxon>
        <taxon>Pentapetalae</taxon>
        <taxon>rosids</taxon>
        <taxon>fabids</taxon>
        <taxon>Rosales</taxon>
        <taxon>Cannabaceae</taxon>
        <taxon>Parasponia</taxon>
    </lineage>
</organism>
<accession>A0A2P5B0G7</accession>
<dbReference type="AlphaFoldDB" id="A0A2P5B0G7"/>
<comment type="caution">
    <text evidence="1">The sequence shown here is derived from an EMBL/GenBank/DDBJ whole genome shotgun (WGS) entry which is preliminary data.</text>
</comment>
<sequence>MATEKRVSYRRPLPIKGKGARKDQNKYYWFHRNNGHNTNDYYDLKDEIEGLIRWGYLRRYQ</sequence>
<dbReference type="OrthoDB" id="1194593at2759"/>
<dbReference type="EMBL" id="JXTB01000396">
    <property type="protein sequence ID" value="PON42246.1"/>
    <property type="molecule type" value="Genomic_DNA"/>
</dbReference>
<gene>
    <name evidence="1" type="ORF">PanWU01x14_283620</name>
</gene>
<name>A0A2P5B0G7_PARAD</name>
<proteinExistence type="predicted"/>
<dbReference type="Proteomes" id="UP000237105">
    <property type="component" value="Unassembled WGS sequence"/>
</dbReference>
<evidence type="ECO:0000313" key="1">
    <source>
        <dbReference type="EMBL" id="PON42246.1"/>
    </source>
</evidence>